<name>A0A6M3KFE0_9ZZZZ</name>
<proteinExistence type="predicted"/>
<evidence type="ECO:0000313" key="1">
    <source>
        <dbReference type="EMBL" id="QJA80321.1"/>
    </source>
</evidence>
<organism evidence="1">
    <name type="scientific">viral metagenome</name>
    <dbReference type="NCBI Taxonomy" id="1070528"/>
    <lineage>
        <taxon>unclassified sequences</taxon>
        <taxon>metagenomes</taxon>
        <taxon>organismal metagenomes</taxon>
    </lineage>
</organism>
<sequence>MSSDGELLDSGYVGAGPTRVGKKTGFEKRRWFTTAKEALDEGYKYLPDDEALALNVRAAYNRVADKQMSEWLLTQVPWRTTGAPEELVLAAESAKMRLNRSLQLAAAINRAVRGERVPDATLNSIARVYPEEALELKLAIPEIQAGKPTAESIQLLTKKAKALIKSDRADWNAAVNARARAREKAMAPGFGEAMIMHPAFSGKIFTGPEAKELADTMRKALDPQVSRALGAVNKVNALVRYFKLAGDFSPLAIQLIFLAGQNPKIYGGAAFSIPQLLFDPEFQAKFLSKNKAVIDRHPGLLLSTSGTEFTEAMAKGGMLSSRINILPRQESFLKNLGLLAPRVIGKAGATVLEPFQRVFEGTLDYAGIKMAEALEHLAKTPAEMAEVDQFINEFRGLTSSAKLGVSPNWRAAETATLLAPRYNRAIAALLSDAVKGGITFGQSGIRNRLAIQGLTKGIAAISAIAVVISLALGEDENEIREHFDPNSSRFFTWNIEGTNVGPGTKVRSVVKLIAQSADNPGALFQNGMENPALRFIRGNLAPVLGSSVNLLTGTNYIGDPVRSDVSTFTKEMLVKNFLPIWVENVAYEGGTLSQKLIRGSGEFFGGRAYPETISEQVGRLRDRYAAKEYGEEYESLNNSQRDALRQKYDDLAIMEKESKVYYAERGNAIERFYFNEKQRITDERNNGLEKAAQAYLDGKITKYDYDKQRGYIRPYYSGGSEVLWSAKESLDEYSVEQMEKWLDENIKPEDKALGEYQEYRAGLIEGADLPVDWDIIERELEDYLTKYPPDIQAYIIANTDNWINDLPPAAKQVEQERASGIEDETWWDDYRGKSLPKINTPYLYETQKPNQSYKDILSGTTPQPTYTPKQTYKDVLKVK</sequence>
<accession>A0A6M3KFE0</accession>
<dbReference type="EMBL" id="MT142416">
    <property type="protein sequence ID" value="QJA80321.1"/>
    <property type="molecule type" value="Genomic_DNA"/>
</dbReference>
<evidence type="ECO:0008006" key="2">
    <source>
        <dbReference type="Google" id="ProtNLM"/>
    </source>
</evidence>
<dbReference type="AlphaFoldDB" id="A0A6M3KFE0"/>
<gene>
    <name evidence="1" type="ORF">MM415A00747_0027</name>
</gene>
<reference evidence="1" key="1">
    <citation type="submission" date="2020-03" db="EMBL/GenBank/DDBJ databases">
        <title>The deep terrestrial virosphere.</title>
        <authorList>
            <person name="Holmfeldt K."/>
            <person name="Nilsson E."/>
            <person name="Simone D."/>
            <person name="Lopez-Fernandez M."/>
            <person name="Wu X."/>
            <person name="de Brujin I."/>
            <person name="Lundin D."/>
            <person name="Andersson A."/>
            <person name="Bertilsson S."/>
            <person name="Dopson M."/>
        </authorList>
    </citation>
    <scope>NUCLEOTIDE SEQUENCE</scope>
    <source>
        <strain evidence="1">MM415A00747</strain>
    </source>
</reference>
<protein>
    <recommendedName>
        <fullName evidence="2">Large polyvalent protein associated domain-containing protein</fullName>
    </recommendedName>
</protein>